<evidence type="ECO:0000313" key="1">
    <source>
        <dbReference type="EMBL" id="AZS28688.1"/>
    </source>
</evidence>
<protein>
    <submittedName>
        <fullName evidence="1">DUF5053 domain-containing protein</fullName>
    </submittedName>
</protein>
<proteinExistence type="predicted"/>
<dbReference type="EMBL" id="CP032819">
    <property type="protein sequence ID" value="AZS28688.1"/>
    <property type="molecule type" value="Genomic_DNA"/>
</dbReference>
<dbReference type="OrthoDB" id="1439243at2"/>
<gene>
    <name evidence="1" type="ORF">D8S85_03385</name>
</gene>
<name>A0A3Q9ILL9_9BACT</name>
<dbReference type="KEGG" id="buy:D8S85_03385"/>
<evidence type="ECO:0000313" key="2">
    <source>
        <dbReference type="Proteomes" id="UP000270673"/>
    </source>
</evidence>
<dbReference type="RefSeq" id="WP_106624866.1">
    <property type="nucleotide sequence ID" value="NZ_CP032819.1"/>
</dbReference>
<dbReference type="Proteomes" id="UP000270673">
    <property type="component" value="Chromosome"/>
</dbReference>
<dbReference type="AlphaFoldDB" id="A0A3Q9ILL9"/>
<reference evidence="1 2" key="1">
    <citation type="submission" date="2018-10" db="EMBL/GenBank/DDBJ databases">
        <title>Butyricimonas faecalis sp. nov., isolated from human faeces and emended description of the genus Butyricimonas.</title>
        <authorList>
            <person name="Le Roy T."/>
            <person name="Van der Smissen P."/>
            <person name="Paquot A."/>
            <person name="Delzenne N."/>
            <person name="Muccioli G."/>
            <person name="Collet J.-F."/>
            <person name="Cani P.D."/>
        </authorList>
    </citation>
    <scope>NUCLEOTIDE SEQUENCE [LARGE SCALE GENOMIC DNA]</scope>
    <source>
        <strain evidence="1 2">H184</strain>
    </source>
</reference>
<dbReference type="InterPro" id="IPR032483">
    <property type="entry name" value="DUF5053"/>
</dbReference>
<organism evidence="1 2">
    <name type="scientific">Butyricimonas faecalis</name>
    <dbReference type="NCBI Taxonomy" id="2093856"/>
    <lineage>
        <taxon>Bacteria</taxon>
        <taxon>Pseudomonadati</taxon>
        <taxon>Bacteroidota</taxon>
        <taxon>Bacteroidia</taxon>
        <taxon>Bacteroidales</taxon>
        <taxon>Odoribacteraceae</taxon>
        <taxon>Butyricimonas</taxon>
    </lineage>
</organism>
<keyword evidence="2" id="KW-1185">Reference proteome</keyword>
<accession>A0A3Q9ILL9</accession>
<dbReference type="Pfam" id="PF16476">
    <property type="entry name" value="DUF5053"/>
    <property type="match status" value="1"/>
</dbReference>
<sequence>MEQVLNDIERLKLSYREAKTGKEKEAILNEVSVLASKDNDSFSKAVVESIKATNKEAQEYIIKEKLKDILGIISASYIAKNYFNKTTAWFYQRLNNNIVNGKQARFSKEEIEVLRHALKDISCKINNSAAQLVI</sequence>